<dbReference type="InterPro" id="IPR012296">
    <property type="entry name" value="Nuclease_put_TT1808"/>
</dbReference>
<dbReference type="Gene3D" id="3.90.1570.10">
    <property type="entry name" value="tt1808, chain A"/>
    <property type="match status" value="1"/>
</dbReference>
<keyword evidence="3" id="KW-1185">Reference proteome</keyword>
<dbReference type="Pfam" id="PF05685">
    <property type="entry name" value="Uma2"/>
    <property type="match status" value="1"/>
</dbReference>
<accession>A0A839NBJ6</accession>
<proteinExistence type="predicted"/>
<dbReference type="Proteomes" id="UP000559182">
    <property type="component" value="Unassembled WGS sequence"/>
</dbReference>
<reference evidence="2 3" key="1">
    <citation type="submission" date="2020-08" db="EMBL/GenBank/DDBJ databases">
        <title>Sequencing the genomes of 1000 actinobacteria strains.</title>
        <authorList>
            <person name="Klenk H.-P."/>
        </authorList>
    </citation>
    <scope>NUCLEOTIDE SEQUENCE [LARGE SCALE GENOMIC DNA]</scope>
    <source>
        <strain evidence="2 3">DSM 105369</strain>
    </source>
</reference>
<organism evidence="2 3">
    <name type="scientific">Flexivirga oryzae</name>
    <dbReference type="NCBI Taxonomy" id="1794944"/>
    <lineage>
        <taxon>Bacteria</taxon>
        <taxon>Bacillati</taxon>
        <taxon>Actinomycetota</taxon>
        <taxon>Actinomycetes</taxon>
        <taxon>Micrococcales</taxon>
        <taxon>Dermacoccaceae</taxon>
        <taxon>Flexivirga</taxon>
    </lineage>
</organism>
<dbReference type="EMBL" id="JACHVQ010000002">
    <property type="protein sequence ID" value="MBB2893006.1"/>
    <property type="molecule type" value="Genomic_DNA"/>
</dbReference>
<evidence type="ECO:0000259" key="1">
    <source>
        <dbReference type="Pfam" id="PF05685"/>
    </source>
</evidence>
<dbReference type="SUPFAM" id="SSF52980">
    <property type="entry name" value="Restriction endonuclease-like"/>
    <property type="match status" value="1"/>
</dbReference>
<dbReference type="AlphaFoldDB" id="A0A839NBJ6"/>
<sequence>MSELATHDNDTVRLPMSWETYDSLEYDDAIHGAEYVDGQLEMTPGFPDWGHQRAVFYLRDVLLSTVTGREDVTAGFAWKPSDIAEEYGPDVMVCTVPEDPRRFTGVPLLCIEVTSGNRDNDLVRKRAKYAAGGLLDYWVVDRMDRALRCYQLRDGVLIESDTLWADEHPAPATDVTASYAGRSVRLDLVQLFES</sequence>
<comment type="caution">
    <text evidence="2">The sequence shown here is derived from an EMBL/GenBank/DDBJ whole genome shotgun (WGS) entry which is preliminary data.</text>
</comment>
<dbReference type="InterPro" id="IPR008538">
    <property type="entry name" value="Uma2"/>
</dbReference>
<feature type="domain" description="Putative restriction endonuclease" evidence="1">
    <location>
        <begin position="18"/>
        <end position="162"/>
    </location>
</feature>
<gene>
    <name evidence="2" type="ORF">FHU39_003024</name>
</gene>
<dbReference type="RefSeq" id="WP_183321380.1">
    <property type="nucleotide sequence ID" value="NZ_JACHVQ010000002.1"/>
</dbReference>
<name>A0A839NBJ6_9MICO</name>
<evidence type="ECO:0000313" key="3">
    <source>
        <dbReference type="Proteomes" id="UP000559182"/>
    </source>
</evidence>
<dbReference type="InterPro" id="IPR011335">
    <property type="entry name" value="Restrct_endonuc-II-like"/>
</dbReference>
<evidence type="ECO:0000313" key="2">
    <source>
        <dbReference type="EMBL" id="MBB2893006.1"/>
    </source>
</evidence>
<protein>
    <recommendedName>
        <fullName evidence="1">Putative restriction endonuclease domain-containing protein</fullName>
    </recommendedName>
</protein>
<dbReference type="PANTHER" id="PTHR35400">
    <property type="entry name" value="SLR1083 PROTEIN"/>
    <property type="match status" value="1"/>
</dbReference>
<dbReference type="CDD" id="cd06260">
    <property type="entry name" value="DUF820-like"/>
    <property type="match status" value="1"/>
</dbReference>
<dbReference type="PANTHER" id="PTHR35400:SF3">
    <property type="entry name" value="SLL1072 PROTEIN"/>
    <property type="match status" value="1"/>
</dbReference>